<dbReference type="Gene3D" id="1.10.530.10">
    <property type="match status" value="1"/>
</dbReference>
<feature type="region of interest" description="Disordered" evidence="4">
    <location>
        <begin position="275"/>
        <end position="307"/>
    </location>
</feature>
<dbReference type="RefSeq" id="WP_179786505.1">
    <property type="nucleotide sequence ID" value="NZ_BAAARR010000022.1"/>
</dbReference>
<comment type="caution">
    <text evidence="6">The sequence shown here is derived from an EMBL/GenBank/DDBJ whole genome shotgun (WGS) entry which is preliminary data.</text>
</comment>
<feature type="compositionally biased region" description="Gly residues" evidence="4">
    <location>
        <begin position="286"/>
        <end position="307"/>
    </location>
</feature>
<gene>
    <name evidence="6" type="ORF">F4554_001271</name>
</gene>
<keyword evidence="7" id="KW-1185">Reference proteome</keyword>
<dbReference type="PROSITE" id="PS51109">
    <property type="entry name" value="G5"/>
    <property type="match status" value="1"/>
</dbReference>
<dbReference type="Gene3D" id="2.20.230.10">
    <property type="entry name" value="Resuscitation-promoting factor rpfb"/>
    <property type="match status" value="1"/>
</dbReference>
<accession>A0A852Z8D7</accession>
<protein>
    <submittedName>
        <fullName evidence="6">Uncharacterized protein YabE (DUF348 family)</fullName>
    </submittedName>
</protein>
<evidence type="ECO:0000256" key="2">
    <source>
        <dbReference type="ARBA" id="ARBA00022729"/>
    </source>
</evidence>
<dbReference type="Proteomes" id="UP000579605">
    <property type="component" value="Unassembled WGS sequence"/>
</dbReference>
<dbReference type="InterPro" id="IPR010618">
    <property type="entry name" value="RPF"/>
</dbReference>
<dbReference type="InterPro" id="IPR007137">
    <property type="entry name" value="DUF348"/>
</dbReference>
<evidence type="ECO:0000256" key="1">
    <source>
        <dbReference type="ARBA" id="ARBA00010830"/>
    </source>
</evidence>
<dbReference type="InterPro" id="IPR011098">
    <property type="entry name" value="G5_dom"/>
</dbReference>
<dbReference type="CDD" id="cd13925">
    <property type="entry name" value="RPF"/>
    <property type="match status" value="1"/>
</dbReference>
<dbReference type="Pfam" id="PF03990">
    <property type="entry name" value="DUF348"/>
    <property type="match status" value="3"/>
</dbReference>
<organism evidence="6 7">
    <name type="scientific">Actinopolymorpha rutila</name>
    <dbReference type="NCBI Taxonomy" id="446787"/>
    <lineage>
        <taxon>Bacteria</taxon>
        <taxon>Bacillati</taxon>
        <taxon>Actinomycetota</taxon>
        <taxon>Actinomycetes</taxon>
        <taxon>Propionibacteriales</taxon>
        <taxon>Actinopolymorphaceae</taxon>
        <taxon>Actinopolymorpha</taxon>
    </lineage>
</organism>
<dbReference type="Pfam" id="PF06737">
    <property type="entry name" value="Transglycosylas"/>
    <property type="match status" value="1"/>
</dbReference>
<evidence type="ECO:0000256" key="3">
    <source>
        <dbReference type="ARBA" id="ARBA00022801"/>
    </source>
</evidence>
<comment type="similarity">
    <text evidence="1">Belongs to the transglycosylase family. Rpf subfamily.</text>
</comment>
<evidence type="ECO:0000259" key="5">
    <source>
        <dbReference type="PROSITE" id="PS51109"/>
    </source>
</evidence>
<evidence type="ECO:0000313" key="6">
    <source>
        <dbReference type="EMBL" id="NYH88633.1"/>
    </source>
</evidence>
<evidence type="ECO:0000313" key="7">
    <source>
        <dbReference type="Proteomes" id="UP000579605"/>
    </source>
</evidence>
<dbReference type="PANTHER" id="PTHR39160:SF4">
    <property type="entry name" value="RESUSCITATION-PROMOTING FACTOR RPFB"/>
    <property type="match status" value="1"/>
</dbReference>
<evidence type="ECO:0000256" key="4">
    <source>
        <dbReference type="SAM" id="MobiDB-lite"/>
    </source>
</evidence>
<reference evidence="6 7" key="1">
    <citation type="submission" date="2020-07" db="EMBL/GenBank/DDBJ databases">
        <title>Sequencing the genomes of 1000 actinobacteria strains.</title>
        <authorList>
            <person name="Klenk H.-P."/>
        </authorList>
    </citation>
    <scope>NUCLEOTIDE SEQUENCE [LARGE SCALE GENOMIC DNA]</scope>
    <source>
        <strain evidence="6 7">DSM 18448</strain>
    </source>
</reference>
<keyword evidence="3" id="KW-0378">Hydrolase</keyword>
<dbReference type="GO" id="GO:0016787">
    <property type="term" value="F:hydrolase activity"/>
    <property type="evidence" value="ECO:0007669"/>
    <property type="project" value="UniProtKB-KW"/>
</dbReference>
<dbReference type="InterPro" id="IPR051933">
    <property type="entry name" value="Resuscitation_pf_RpfB"/>
</dbReference>
<feature type="domain" description="G5" evidence="5">
    <location>
        <begin position="198"/>
        <end position="278"/>
    </location>
</feature>
<dbReference type="PANTHER" id="PTHR39160">
    <property type="entry name" value="CELL WALL-BINDING PROTEIN YOCH"/>
    <property type="match status" value="1"/>
</dbReference>
<dbReference type="Pfam" id="PF07501">
    <property type="entry name" value="G5"/>
    <property type="match status" value="1"/>
</dbReference>
<dbReference type="SMART" id="SM01208">
    <property type="entry name" value="G5"/>
    <property type="match status" value="1"/>
</dbReference>
<keyword evidence="2" id="KW-0732">Signal</keyword>
<sequence>MHKKVLIGAIGIGVVGALGIGGTTAYASLNKSVTVSVDGKAHNLHTFDSTVGDVLASQKIKVGPRDVVAPARTAKITDGTRIAVRYARPLTLNVDGSKQTHWVTAMSLGEALNNLGGRFAGAHTSASRSVGIERKGLTVDILTRKSVVISHDGKKTPLDEPLRTVSDALAKARVKVDADDRVKPSLSTEVKDGTAITVNRVDVRKSTRKVALSYNTVHRKTSSLYKGHSKVDRVGHQGEKAQIFRTTYVDGKKVKTQLLSQKVVRRPVDKIVLDGTKVRKTTTSSSGGGGGSSSGGGGSSSGGGGNVGGGVDSLNWAALAQCESSGNPRAVNPSGYYGLYQFSLSTWHSVGGSGNPIDNSSAEQTYRAKLLYKRDGAGQWSCGSHLYD</sequence>
<dbReference type="EMBL" id="JACBZH010000001">
    <property type="protein sequence ID" value="NYH88633.1"/>
    <property type="molecule type" value="Genomic_DNA"/>
</dbReference>
<dbReference type="InterPro" id="IPR023346">
    <property type="entry name" value="Lysozyme-like_dom_sf"/>
</dbReference>
<proteinExistence type="inferred from homology"/>
<dbReference type="AlphaFoldDB" id="A0A852Z8D7"/>
<name>A0A852Z8D7_9ACTN</name>
<dbReference type="SUPFAM" id="SSF53955">
    <property type="entry name" value="Lysozyme-like"/>
    <property type="match status" value="1"/>
</dbReference>